<dbReference type="EMBL" id="DYDO01000001">
    <property type="protein sequence ID" value="DBA33088.1"/>
    <property type="molecule type" value="Genomic_DNA"/>
</dbReference>
<gene>
    <name evidence="1" type="ORF">GDO54_000819</name>
</gene>
<evidence type="ECO:0000313" key="1">
    <source>
        <dbReference type="EMBL" id="DBA33088.1"/>
    </source>
</evidence>
<name>A0AAV3AZX5_PYXAD</name>
<sequence>MIAYTCQYDCNLLTLTIFCCVLENLFNEDRFSYPTYLSLNSISLVARNIWLTTKIVTNIELSNTILTEKANSIKELRFFTKQIVILYNYIGNNYTQMK</sequence>
<dbReference type="Proteomes" id="UP001181693">
    <property type="component" value="Unassembled WGS sequence"/>
</dbReference>
<protein>
    <submittedName>
        <fullName evidence="1">Uncharacterized protein</fullName>
    </submittedName>
</protein>
<accession>A0AAV3AZX5</accession>
<organism evidence="1 2">
    <name type="scientific">Pyxicephalus adspersus</name>
    <name type="common">African bullfrog</name>
    <dbReference type="NCBI Taxonomy" id="30357"/>
    <lineage>
        <taxon>Eukaryota</taxon>
        <taxon>Metazoa</taxon>
        <taxon>Chordata</taxon>
        <taxon>Craniata</taxon>
        <taxon>Vertebrata</taxon>
        <taxon>Euteleostomi</taxon>
        <taxon>Amphibia</taxon>
        <taxon>Batrachia</taxon>
        <taxon>Anura</taxon>
        <taxon>Neobatrachia</taxon>
        <taxon>Ranoidea</taxon>
        <taxon>Pyxicephalidae</taxon>
        <taxon>Pyxicephalinae</taxon>
        <taxon>Pyxicephalus</taxon>
    </lineage>
</organism>
<keyword evidence="2" id="KW-1185">Reference proteome</keyword>
<comment type="caution">
    <text evidence="1">The sequence shown here is derived from an EMBL/GenBank/DDBJ whole genome shotgun (WGS) entry which is preliminary data.</text>
</comment>
<dbReference type="AlphaFoldDB" id="A0AAV3AZX5"/>
<evidence type="ECO:0000313" key="2">
    <source>
        <dbReference type="Proteomes" id="UP001181693"/>
    </source>
</evidence>
<reference evidence="1" key="1">
    <citation type="thesis" date="2020" institute="ProQuest LLC" country="789 East Eisenhower Parkway, Ann Arbor, MI, USA">
        <title>Comparative Genomics and Chromosome Evolution.</title>
        <authorList>
            <person name="Mudd A.B."/>
        </authorList>
    </citation>
    <scope>NUCLEOTIDE SEQUENCE</scope>
    <source>
        <strain evidence="1">1538</strain>
        <tissue evidence="1">Blood</tissue>
    </source>
</reference>
<proteinExistence type="predicted"/>